<dbReference type="PATRIC" id="fig|797209.4.peg.2587"/>
<feature type="domain" description="Major facilitator superfamily (MFS) profile" evidence="8">
    <location>
        <begin position="27"/>
        <end position="424"/>
    </location>
</feature>
<evidence type="ECO:0000256" key="7">
    <source>
        <dbReference type="SAM" id="Phobius"/>
    </source>
</evidence>
<keyword evidence="4 7" id="KW-1133">Transmembrane helix</keyword>
<evidence type="ECO:0000256" key="5">
    <source>
        <dbReference type="ARBA" id="ARBA00023136"/>
    </source>
</evidence>
<evidence type="ECO:0000256" key="3">
    <source>
        <dbReference type="ARBA" id="ARBA00022692"/>
    </source>
</evidence>
<dbReference type="Proteomes" id="UP000003751">
    <property type="component" value="Unassembled WGS sequence"/>
</dbReference>
<dbReference type="InterPro" id="IPR050189">
    <property type="entry name" value="MFS_Efflux_Transporters"/>
</dbReference>
<evidence type="ECO:0000256" key="2">
    <source>
        <dbReference type="ARBA" id="ARBA00022475"/>
    </source>
</evidence>
<feature type="compositionally biased region" description="Low complexity" evidence="6">
    <location>
        <begin position="211"/>
        <end position="230"/>
    </location>
</feature>
<reference evidence="10" key="3">
    <citation type="submission" date="2016-11" db="EMBL/GenBank/DDBJ databases">
        <authorList>
            <person name="Jaros S."/>
            <person name="Januszkiewicz K."/>
            <person name="Wedrychowicz H."/>
        </authorList>
    </citation>
    <scope>NUCLEOTIDE SEQUENCE [LARGE SCALE GENOMIC DNA]</scope>
    <source>
        <strain evidence="10">DX253</strain>
    </source>
</reference>
<keyword evidence="2" id="KW-1003">Cell membrane</keyword>
<reference evidence="9 11" key="1">
    <citation type="journal article" date="2014" name="ISME J.">
        <title>Trehalose/2-sulfotrehalose biosynthesis and glycine-betaine uptake are widely spread mechanisms for osmoadaptation in the Halobacteriales.</title>
        <authorList>
            <person name="Youssef N.H."/>
            <person name="Savage-Ashlock K.N."/>
            <person name="McCully A.L."/>
            <person name="Luedtke B."/>
            <person name="Shaw E.I."/>
            <person name="Hoff W.D."/>
            <person name="Elshahed M.S."/>
        </authorList>
    </citation>
    <scope>NUCLEOTIDE SEQUENCE [LARGE SCALE GENOMIC DNA]</scope>
    <source>
        <strain evidence="9 11">DX253</strain>
    </source>
</reference>
<evidence type="ECO:0000256" key="4">
    <source>
        <dbReference type="ARBA" id="ARBA00022989"/>
    </source>
</evidence>
<dbReference type="PROSITE" id="PS50850">
    <property type="entry name" value="MFS"/>
    <property type="match status" value="1"/>
</dbReference>
<dbReference type="Pfam" id="PF07690">
    <property type="entry name" value="MFS_1"/>
    <property type="match status" value="1"/>
</dbReference>
<accession>E7QUZ4</accession>
<dbReference type="EMBL" id="FRAN01000005">
    <property type="protein sequence ID" value="SHL26101.1"/>
    <property type="molecule type" value="Genomic_DNA"/>
</dbReference>
<evidence type="ECO:0000256" key="6">
    <source>
        <dbReference type="SAM" id="MobiDB-lite"/>
    </source>
</evidence>
<feature type="transmembrane region" description="Helical" evidence="7">
    <location>
        <begin position="61"/>
        <end position="81"/>
    </location>
</feature>
<name>E7QUZ4_HALPU</name>
<evidence type="ECO:0000256" key="1">
    <source>
        <dbReference type="ARBA" id="ARBA00004651"/>
    </source>
</evidence>
<dbReference type="AlphaFoldDB" id="E7QUZ4"/>
<dbReference type="Gene3D" id="1.20.1250.20">
    <property type="entry name" value="MFS general substrate transporter like domains"/>
    <property type="match status" value="2"/>
</dbReference>
<dbReference type="InterPro" id="IPR020846">
    <property type="entry name" value="MFS_dom"/>
</dbReference>
<feature type="transmembrane region" description="Helical" evidence="7">
    <location>
        <begin position="147"/>
        <end position="165"/>
    </location>
</feature>
<keyword evidence="5 7" id="KW-0472">Membrane</keyword>
<evidence type="ECO:0000259" key="8">
    <source>
        <dbReference type="PROSITE" id="PS50850"/>
    </source>
</evidence>
<dbReference type="SUPFAM" id="SSF103473">
    <property type="entry name" value="MFS general substrate transporter"/>
    <property type="match status" value="1"/>
</dbReference>
<proteinExistence type="predicted"/>
<dbReference type="RefSeq" id="WP_007980520.1">
    <property type="nucleotide sequence ID" value="NZ_AEMG01000013.1"/>
</dbReference>
<feature type="transmembrane region" description="Helical" evidence="7">
    <location>
        <begin position="26"/>
        <end position="49"/>
    </location>
</feature>
<protein>
    <submittedName>
        <fullName evidence="9">Sugar and other transporter</fullName>
    </submittedName>
    <submittedName>
        <fullName evidence="10">Sugar phosphate permease</fullName>
    </submittedName>
</protein>
<evidence type="ECO:0000313" key="11">
    <source>
        <dbReference type="Proteomes" id="UP000003751"/>
    </source>
</evidence>
<gene>
    <name evidence="10" type="ORF">SAMN05444342_3451</name>
    <name evidence="9" type="ORF">ZOD2009_13151</name>
</gene>
<dbReference type="InterPro" id="IPR036259">
    <property type="entry name" value="MFS_trans_sf"/>
</dbReference>
<dbReference type="PANTHER" id="PTHR43124">
    <property type="entry name" value="PURINE EFFLUX PUMP PBUE"/>
    <property type="match status" value="1"/>
</dbReference>
<feature type="transmembrane region" description="Helical" evidence="7">
    <location>
        <begin position="177"/>
        <end position="197"/>
    </location>
</feature>
<dbReference type="EMBL" id="AEMG01000013">
    <property type="protein sequence ID" value="EFW91512.1"/>
    <property type="molecule type" value="Genomic_DNA"/>
</dbReference>
<evidence type="ECO:0000313" key="12">
    <source>
        <dbReference type="Proteomes" id="UP000184203"/>
    </source>
</evidence>
<dbReference type="Proteomes" id="UP000184203">
    <property type="component" value="Unassembled WGS sequence"/>
</dbReference>
<evidence type="ECO:0000313" key="9">
    <source>
        <dbReference type="EMBL" id="EFW91512.1"/>
    </source>
</evidence>
<dbReference type="OrthoDB" id="204820at2157"/>
<feature type="transmembrane region" description="Helical" evidence="7">
    <location>
        <begin position="283"/>
        <end position="303"/>
    </location>
</feature>
<dbReference type="eggNOG" id="arCOG00134">
    <property type="taxonomic scope" value="Archaea"/>
</dbReference>
<evidence type="ECO:0000313" key="10">
    <source>
        <dbReference type="EMBL" id="SHL26101.1"/>
    </source>
</evidence>
<reference evidence="12" key="2">
    <citation type="submission" date="2016-11" db="EMBL/GenBank/DDBJ databases">
        <authorList>
            <person name="Varghese N."/>
            <person name="Submissions S."/>
        </authorList>
    </citation>
    <scope>NUCLEOTIDE SEQUENCE [LARGE SCALE GENOMIC DNA]</scope>
    <source>
        <strain evidence="12">DX253</strain>
    </source>
</reference>
<dbReference type="InterPro" id="IPR011701">
    <property type="entry name" value="MFS"/>
</dbReference>
<organism evidence="9 11">
    <name type="scientific">Haladaptatus paucihalophilus DX253</name>
    <dbReference type="NCBI Taxonomy" id="797209"/>
    <lineage>
        <taxon>Archaea</taxon>
        <taxon>Methanobacteriati</taxon>
        <taxon>Methanobacteriota</taxon>
        <taxon>Stenosarchaea group</taxon>
        <taxon>Halobacteria</taxon>
        <taxon>Halobacteriales</taxon>
        <taxon>Haladaptataceae</taxon>
        <taxon>Haladaptatus</taxon>
    </lineage>
</organism>
<dbReference type="PANTHER" id="PTHR43124:SF3">
    <property type="entry name" value="CHLORAMPHENICOL EFFLUX PUMP RV0191"/>
    <property type="match status" value="1"/>
</dbReference>
<feature type="region of interest" description="Disordered" evidence="6">
    <location>
        <begin position="207"/>
        <end position="231"/>
    </location>
</feature>
<feature type="transmembrane region" description="Helical" evidence="7">
    <location>
        <begin position="315"/>
        <end position="346"/>
    </location>
</feature>
<sequence>MSSRYRSLSRQFRETVRGLRGDGRGWVLVAVAIGWAFTLGMRFIIPTLLPQIESTFHISDALAGLAITTLWIGYALMQFPAGVLVNRLGERTLLTASLCLSGVSMLVLGVAPIFGVFFVGSAAYGLGSGLYGPSRGTVLSRTFTRNAGAAFGVTLAIGSLGSAFLPNVAATVVAAVGWRAILAGLAVPFFVMAALAWRVVPERPSERSDADASSADGDANADADAVSDGGESATLPDFRELLGTLSDRSILLATLSVAILLFVYQGITAFLPSYLQTKGLSQGTAALLFGFMFVTGAASQIVAGSAADRLGIKPVLLVVTAIGVVAPIALTLVSGTFALVVVVGILGTRMAVNAVTNAYIVGALPDHIEGSAWGFIRTGFFLVGSLGSTFVGFFADANRFDLAFVILGALSAVALGLYALLPSE</sequence>
<dbReference type="GO" id="GO:0022857">
    <property type="term" value="F:transmembrane transporter activity"/>
    <property type="evidence" value="ECO:0007669"/>
    <property type="project" value="InterPro"/>
</dbReference>
<keyword evidence="12" id="KW-1185">Reference proteome</keyword>
<feature type="transmembrane region" description="Helical" evidence="7">
    <location>
        <begin position="402"/>
        <end position="421"/>
    </location>
</feature>
<keyword evidence="3 7" id="KW-0812">Transmembrane</keyword>
<feature type="transmembrane region" description="Helical" evidence="7">
    <location>
        <begin position="249"/>
        <end position="271"/>
    </location>
</feature>
<feature type="transmembrane region" description="Helical" evidence="7">
    <location>
        <begin position="93"/>
        <end position="126"/>
    </location>
</feature>
<comment type="subcellular location">
    <subcellularLocation>
        <location evidence="1">Cell membrane</location>
        <topology evidence="1">Multi-pass membrane protein</topology>
    </subcellularLocation>
</comment>
<dbReference type="STRING" id="797209.GCA_000376445_03859"/>
<dbReference type="GO" id="GO:0005886">
    <property type="term" value="C:plasma membrane"/>
    <property type="evidence" value="ECO:0007669"/>
    <property type="project" value="UniProtKB-SubCell"/>
</dbReference>
<feature type="transmembrane region" description="Helical" evidence="7">
    <location>
        <begin position="374"/>
        <end position="395"/>
    </location>
</feature>